<evidence type="ECO:0000313" key="2">
    <source>
        <dbReference type="Proteomes" id="UP000029224"/>
    </source>
</evidence>
<organism evidence="1 2">
    <name type="scientific">Vibrio maritimus</name>
    <dbReference type="NCBI Taxonomy" id="990268"/>
    <lineage>
        <taxon>Bacteria</taxon>
        <taxon>Pseudomonadati</taxon>
        <taxon>Pseudomonadota</taxon>
        <taxon>Gammaproteobacteria</taxon>
        <taxon>Vibrionales</taxon>
        <taxon>Vibrionaceae</taxon>
        <taxon>Vibrio</taxon>
    </lineage>
</organism>
<dbReference type="AlphaFoldDB" id="A0A090T085"/>
<sequence length="179" mass="20404">MIELREALTNIKADTLSIVETHQEALNNLCERENLLFARAQENKPAHAPSGLLLGLFTKLNVEALSSINAHLNQVQAMQSAIEQQVGSKHASAFKLPVVEELMLVTHIWVYIQGYLGMDYSLANDHALQTSETLSLLTHKSVDELRIAFNQSYYQGFREFESKKPPSSGWKRWFEKWFN</sequence>
<comment type="caution">
    <text evidence="1">The sequence shown here is derived from an EMBL/GenBank/DDBJ whole genome shotgun (WGS) entry which is preliminary data.</text>
</comment>
<dbReference type="OrthoDB" id="5824383at2"/>
<proteinExistence type="predicted"/>
<gene>
    <name evidence="1" type="ORF">JCM19240_2131</name>
</gene>
<accession>A0A090T085</accession>
<keyword evidence="2" id="KW-1185">Reference proteome</keyword>
<name>A0A090T085_9VIBR</name>
<protein>
    <submittedName>
        <fullName evidence="1">Uncharacterized protein</fullName>
    </submittedName>
</protein>
<reference evidence="1 2" key="1">
    <citation type="submission" date="2014-09" db="EMBL/GenBank/DDBJ databases">
        <title>Vibrio maritimus JCM 19240. (C210) whole genome shotgun sequence.</title>
        <authorList>
            <person name="Sawabe T."/>
            <person name="Meirelles P."/>
            <person name="Nakanishi M."/>
            <person name="Sayaka M."/>
            <person name="Hattori M."/>
            <person name="Ohkuma M."/>
        </authorList>
    </citation>
    <scope>NUCLEOTIDE SEQUENCE [LARGE SCALE GENOMIC DNA]</scope>
    <source>
        <strain evidence="1 2">JCM 19240</strain>
    </source>
</reference>
<reference evidence="1 2" key="2">
    <citation type="submission" date="2014-09" db="EMBL/GenBank/DDBJ databases">
        <authorList>
            <consortium name="NBRP consortium"/>
            <person name="Sawabe T."/>
            <person name="Meirelles P."/>
            <person name="Nakanishi M."/>
            <person name="Sayaka M."/>
            <person name="Hattori M."/>
            <person name="Ohkuma M."/>
        </authorList>
    </citation>
    <scope>NUCLEOTIDE SEQUENCE [LARGE SCALE GENOMIC DNA]</scope>
    <source>
        <strain evidence="1 2">JCM 19240</strain>
    </source>
</reference>
<dbReference type="EMBL" id="BBMT01000003">
    <property type="protein sequence ID" value="GAL33435.1"/>
    <property type="molecule type" value="Genomic_DNA"/>
</dbReference>
<dbReference type="Proteomes" id="UP000029224">
    <property type="component" value="Unassembled WGS sequence"/>
</dbReference>
<evidence type="ECO:0000313" key="1">
    <source>
        <dbReference type="EMBL" id="GAL33435.1"/>
    </source>
</evidence>